<sequence length="92" mass="9926">MIILNTTQKLDQYRVEVGDTERSTEEIIRDLKSYGEPIIHVTLGKKGAGATAAGSIITLDVTPGVFDEDGLIKKLNETGGCMYQIAVVSKIS</sequence>
<protein>
    <submittedName>
        <fullName evidence="1">Uncharacterized protein</fullName>
    </submittedName>
</protein>
<dbReference type="AlphaFoldDB" id="A0A644SXK2"/>
<accession>A0A644SXK2</accession>
<comment type="caution">
    <text evidence="1">The sequence shown here is derived from an EMBL/GenBank/DDBJ whole genome shotgun (WGS) entry which is preliminary data.</text>
</comment>
<proteinExistence type="predicted"/>
<name>A0A644SXK2_9ZZZZ</name>
<reference evidence="1" key="1">
    <citation type="submission" date="2019-08" db="EMBL/GenBank/DDBJ databases">
        <authorList>
            <person name="Kucharzyk K."/>
            <person name="Murdoch R.W."/>
            <person name="Higgins S."/>
            <person name="Loffler F."/>
        </authorList>
    </citation>
    <scope>NUCLEOTIDE SEQUENCE</scope>
</reference>
<dbReference type="EMBL" id="VSSQ01000007">
    <property type="protein sequence ID" value="MPL58351.1"/>
    <property type="molecule type" value="Genomic_DNA"/>
</dbReference>
<gene>
    <name evidence="1" type="ORF">SDC9_03883</name>
</gene>
<evidence type="ECO:0000313" key="1">
    <source>
        <dbReference type="EMBL" id="MPL58351.1"/>
    </source>
</evidence>
<organism evidence="1">
    <name type="scientific">bioreactor metagenome</name>
    <dbReference type="NCBI Taxonomy" id="1076179"/>
    <lineage>
        <taxon>unclassified sequences</taxon>
        <taxon>metagenomes</taxon>
        <taxon>ecological metagenomes</taxon>
    </lineage>
</organism>